<evidence type="ECO:0000256" key="2">
    <source>
        <dbReference type="ARBA" id="ARBA00006577"/>
    </source>
</evidence>
<dbReference type="InterPro" id="IPR046357">
    <property type="entry name" value="PPIase_dom_sf"/>
</dbReference>
<dbReference type="EMBL" id="JBHUGA010000067">
    <property type="protein sequence ID" value="MFD1848277.1"/>
    <property type="molecule type" value="Genomic_DNA"/>
</dbReference>
<dbReference type="EC" id="5.2.1.8" evidence="6"/>
<evidence type="ECO:0000256" key="3">
    <source>
        <dbReference type="ARBA" id="ARBA00023110"/>
    </source>
</evidence>
<dbReference type="PANTHER" id="PTHR43811">
    <property type="entry name" value="FKBP-TYPE PEPTIDYL-PROLYL CIS-TRANS ISOMERASE FKPA"/>
    <property type="match status" value="1"/>
</dbReference>
<comment type="caution">
    <text evidence="9">The sequence shown here is derived from an EMBL/GenBank/DDBJ whole genome shotgun (WGS) entry which is preliminary data.</text>
</comment>
<reference evidence="10" key="1">
    <citation type="journal article" date="2019" name="Int. J. Syst. Evol. Microbiol.">
        <title>The Global Catalogue of Microorganisms (GCM) 10K type strain sequencing project: providing services to taxonomists for standard genome sequencing and annotation.</title>
        <authorList>
            <consortium name="The Broad Institute Genomics Platform"/>
            <consortium name="The Broad Institute Genome Sequencing Center for Infectious Disease"/>
            <person name="Wu L."/>
            <person name="Ma J."/>
        </authorList>
    </citation>
    <scope>NUCLEOTIDE SEQUENCE [LARGE SCALE GENOMIC DNA]</scope>
    <source>
        <strain evidence="10">JCM 11496</strain>
    </source>
</reference>
<sequence>MRKALTLALPLLLVLSACGGDTGDAELKTSGDAAILESVRVEGGSDVEAPEVTFESPLDVTGPAAATITAGDGEAIADGDRVSFHLVGLNAEDGTVLGDTYSAEPQTLDLIEKLQEDDPELYEVLVGTTIGSQIAYTNVIEGQEPQQLIVMQVLSAEAAPPVPPEPEVLSPEAVEELDADGQLPTFTFDNDDAPVIEIPDNEPSDDLVIKVLEAGDGEVITEEDTIAANYAGWRWEDGEQFDSSYPGGEPIEFPLSGVIEGWTKGLAGQTVGSKVLLVIPSPMAYGDPAAEGRPSGTLAFYVEIVEKVAAE</sequence>
<feature type="chain" id="PRO_5046793909" description="Peptidyl-prolyl cis-trans isomerase" evidence="7">
    <location>
        <begin position="20"/>
        <end position="311"/>
    </location>
</feature>
<keyword evidence="10" id="KW-1185">Reference proteome</keyword>
<evidence type="ECO:0000313" key="10">
    <source>
        <dbReference type="Proteomes" id="UP001597307"/>
    </source>
</evidence>
<feature type="domain" description="PPIase FKBP-type" evidence="8">
    <location>
        <begin position="223"/>
        <end position="308"/>
    </location>
</feature>
<comment type="similarity">
    <text evidence="2 6">Belongs to the FKBP-type PPIase family.</text>
</comment>
<evidence type="ECO:0000256" key="1">
    <source>
        <dbReference type="ARBA" id="ARBA00000971"/>
    </source>
</evidence>
<dbReference type="RefSeq" id="WP_343881875.1">
    <property type="nucleotide sequence ID" value="NZ_BAAAIJ010000059.1"/>
</dbReference>
<dbReference type="InterPro" id="IPR001179">
    <property type="entry name" value="PPIase_FKBP_dom"/>
</dbReference>
<feature type="signal peptide" evidence="7">
    <location>
        <begin position="1"/>
        <end position="19"/>
    </location>
</feature>
<evidence type="ECO:0000256" key="7">
    <source>
        <dbReference type="SAM" id="SignalP"/>
    </source>
</evidence>
<keyword evidence="3 5" id="KW-0697">Rotamase</keyword>
<evidence type="ECO:0000256" key="4">
    <source>
        <dbReference type="ARBA" id="ARBA00023235"/>
    </source>
</evidence>
<dbReference type="PANTHER" id="PTHR43811:SF19">
    <property type="entry name" value="39 KDA FK506-BINDING NUCLEAR PROTEIN"/>
    <property type="match status" value="1"/>
</dbReference>
<dbReference type="PROSITE" id="PS51257">
    <property type="entry name" value="PROKAR_LIPOPROTEIN"/>
    <property type="match status" value="1"/>
</dbReference>
<keyword evidence="7" id="KW-0732">Signal</keyword>
<dbReference type="Pfam" id="PF00254">
    <property type="entry name" value="FKBP_C"/>
    <property type="match status" value="1"/>
</dbReference>
<dbReference type="Proteomes" id="UP001597307">
    <property type="component" value="Unassembled WGS sequence"/>
</dbReference>
<evidence type="ECO:0000259" key="8">
    <source>
        <dbReference type="PROSITE" id="PS50059"/>
    </source>
</evidence>
<comment type="catalytic activity">
    <reaction evidence="1 5 6">
        <text>[protein]-peptidylproline (omega=180) = [protein]-peptidylproline (omega=0)</text>
        <dbReference type="Rhea" id="RHEA:16237"/>
        <dbReference type="Rhea" id="RHEA-COMP:10747"/>
        <dbReference type="Rhea" id="RHEA-COMP:10748"/>
        <dbReference type="ChEBI" id="CHEBI:83833"/>
        <dbReference type="ChEBI" id="CHEBI:83834"/>
        <dbReference type="EC" id="5.2.1.8"/>
    </reaction>
</comment>
<evidence type="ECO:0000313" key="9">
    <source>
        <dbReference type="EMBL" id="MFD1848277.1"/>
    </source>
</evidence>
<name>A0ABW4QC16_9MICC</name>
<evidence type="ECO:0000256" key="6">
    <source>
        <dbReference type="RuleBase" id="RU003915"/>
    </source>
</evidence>
<gene>
    <name evidence="9" type="ORF">ACFSFX_16965</name>
</gene>
<protein>
    <recommendedName>
        <fullName evidence="6">Peptidyl-prolyl cis-trans isomerase</fullName>
        <ecNumber evidence="6">5.2.1.8</ecNumber>
    </recommendedName>
</protein>
<organism evidence="9 10">
    <name type="scientific">Arthrobacter flavus</name>
    <dbReference type="NCBI Taxonomy" id="95172"/>
    <lineage>
        <taxon>Bacteria</taxon>
        <taxon>Bacillati</taxon>
        <taxon>Actinomycetota</taxon>
        <taxon>Actinomycetes</taxon>
        <taxon>Micrococcales</taxon>
        <taxon>Micrococcaceae</taxon>
        <taxon>Arthrobacter</taxon>
    </lineage>
</organism>
<dbReference type="PROSITE" id="PS50059">
    <property type="entry name" value="FKBP_PPIASE"/>
    <property type="match status" value="1"/>
</dbReference>
<evidence type="ECO:0000256" key="5">
    <source>
        <dbReference type="PROSITE-ProRule" id="PRU00277"/>
    </source>
</evidence>
<dbReference type="GO" id="GO:0003755">
    <property type="term" value="F:peptidyl-prolyl cis-trans isomerase activity"/>
    <property type="evidence" value="ECO:0007669"/>
    <property type="project" value="UniProtKB-EC"/>
</dbReference>
<keyword evidence="4 5" id="KW-0413">Isomerase</keyword>
<dbReference type="SUPFAM" id="SSF54534">
    <property type="entry name" value="FKBP-like"/>
    <property type="match status" value="2"/>
</dbReference>
<proteinExistence type="inferred from homology"/>
<dbReference type="Gene3D" id="3.10.50.40">
    <property type="match status" value="1"/>
</dbReference>
<accession>A0ABW4QC16</accession>